<feature type="compositionally biased region" description="Acidic residues" evidence="1">
    <location>
        <begin position="218"/>
        <end position="230"/>
    </location>
</feature>
<dbReference type="GO" id="GO:0003824">
    <property type="term" value="F:catalytic activity"/>
    <property type="evidence" value="ECO:0007669"/>
    <property type="project" value="InterPro"/>
</dbReference>
<keyword evidence="3" id="KW-1185">Reference proteome</keyword>
<dbReference type="PANTHER" id="PTHR21521:SF0">
    <property type="entry name" value="AMUN, ISOFORM A"/>
    <property type="match status" value="1"/>
</dbReference>
<dbReference type="EMBL" id="KQ964437">
    <property type="protein sequence ID" value="KXN73422.1"/>
    <property type="molecule type" value="Genomic_DNA"/>
</dbReference>
<dbReference type="SUPFAM" id="SSF48150">
    <property type="entry name" value="DNA-glycosylase"/>
    <property type="match status" value="1"/>
</dbReference>
<evidence type="ECO:0000313" key="2">
    <source>
        <dbReference type="EMBL" id="KXN73422.1"/>
    </source>
</evidence>
<sequence length="243" mass="28284">MVDINKWKEINKQYKTAFEQKSEGSKGKNFKVKFDITEWDETHYIQNKGEEFKFQFLKELMVWKLRRGHYRPTLEPLIWKNKEADVNKVLKEAQDQVKDFEDKEWNAVDLRKVVDKLSELSGVGVATASAILSMMDNRIPFMGDEATELILSQSGSKKKLTYTWSTYRTYYEGITKLTDSLKKLDDDKESEITPKFCEQAIFAANWLNLELSLDSSLFDEGDSNDKEEETEPKAKDNSSQTKD</sequence>
<feature type="region of interest" description="Disordered" evidence="1">
    <location>
        <begin position="218"/>
        <end position="243"/>
    </location>
</feature>
<proteinExistence type="predicted"/>
<protein>
    <submittedName>
        <fullName evidence="2">Uncharacterized protein</fullName>
    </submittedName>
</protein>
<accession>A0A137PEM7</accession>
<evidence type="ECO:0000256" key="1">
    <source>
        <dbReference type="SAM" id="MobiDB-lite"/>
    </source>
</evidence>
<dbReference type="Proteomes" id="UP000070444">
    <property type="component" value="Unassembled WGS sequence"/>
</dbReference>
<dbReference type="InterPro" id="IPR011257">
    <property type="entry name" value="DNA_glycosylase"/>
</dbReference>
<dbReference type="OMA" id="AMIRKNT"/>
<reference evidence="2 3" key="1">
    <citation type="journal article" date="2015" name="Genome Biol. Evol.">
        <title>Phylogenomic analyses indicate that early fungi evolved digesting cell walls of algal ancestors of land plants.</title>
        <authorList>
            <person name="Chang Y."/>
            <person name="Wang S."/>
            <person name="Sekimoto S."/>
            <person name="Aerts A.L."/>
            <person name="Choi C."/>
            <person name="Clum A."/>
            <person name="LaButti K.M."/>
            <person name="Lindquist E.A."/>
            <person name="Yee Ngan C."/>
            <person name="Ohm R.A."/>
            <person name="Salamov A.A."/>
            <person name="Grigoriev I.V."/>
            <person name="Spatafora J.W."/>
            <person name="Berbee M.L."/>
        </authorList>
    </citation>
    <scope>NUCLEOTIDE SEQUENCE [LARGE SCALE GENOMIC DNA]</scope>
    <source>
        <strain evidence="2 3">NRRL 28638</strain>
    </source>
</reference>
<dbReference type="AlphaFoldDB" id="A0A137PEM7"/>
<dbReference type="GO" id="GO:0006281">
    <property type="term" value="P:DNA repair"/>
    <property type="evidence" value="ECO:0007669"/>
    <property type="project" value="InterPro"/>
</dbReference>
<dbReference type="STRING" id="796925.A0A137PEM7"/>
<name>A0A137PEM7_CONC2</name>
<gene>
    <name evidence="2" type="ORF">CONCODRAFT_3655</name>
</gene>
<feature type="compositionally biased region" description="Basic and acidic residues" evidence="1">
    <location>
        <begin position="231"/>
        <end position="243"/>
    </location>
</feature>
<evidence type="ECO:0000313" key="3">
    <source>
        <dbReference type="Proteomes" id="UP000070444"/>
    </source>
</evidence>
<dbReference type="PANTHER" id="PTHR21521">
    <property type="entry name" value="AMUN, ISOFORM A"/>
    <property type="match status" value="1"/>
</dbReference>
<organism evidence="2 3">
    <name type="scientific">Conidiobolus coronatus (strain ATCC 28846 / CBS 209.66 / NRRL 28638)</name>
    <name type="common">Delacroixia coronata</name>
    <dbReference type="NCBI Taxonomy" id="796925"/>
    <lineage>
        <taxon>Eukaryota</taxon>
        <taxon>Fungi</taxon>
        <taxon>Fungi incertae sedis</taxon>
        <taxon>Zoopagomycota</taxon>
        <taxon>Entomophthoromycotina</taxon>
        <taxon>Entomophthoromycetes</taxon>
        <taxon>Entomophthorales</taxon>
        <taxon>Ancylistaceae</taxon>
        <taxon>Conidiobolus</taxon>
    </lineage>
</organism>
<dbReference type="OrthoDB" id="8249012at2759"/>